<accession>A0A941FIF8</accession>
<dbReference type="EMBL" id="JAGTPW010000003">
    <property type="protein sequence ID" value="MBR8643991.1"/>
    <property type="molecule type" value="Genomic_DNA"/>
</dbReference>
<dbReference type="AlphaFoldDB" id="A0A941FIF8"/>
<proteinExistence type="predicted"/>
<protein>
    <submittedName>
        <fullName evidence="1">Uncharacterized protein</fullName>
    </submittedName>
</protein>
<name>A0A941FIF8_9BACI</name>
<sequence length="68" mass="7866">MASSERNNFIEYKGCKIAVMSLKAEQVSWMHETSESQAKFTNAEKRRMIPGVNLPLFSIKERRDVSMK</sequence>
<reference evidence="1" key="1">
    <citation type="submission" date="2021-04" db="EMBL/GenBank/DDBJ databases">
        <title>Whole genome sequencing of Enterococci isolates from hospitalized patients.</title>
        <authorList>
            <person name="Ogoti B.M."/>
            <person name="Onyambu F.G."/>
        </authorList>
    </citation>
    <scope>NUCLEOTIDE SEQUENCE</scope>
    <source>
        <strain evidence="1">242</strain>
    </source>
</reference>
<comment type="caution">
    <text evidence="1">The sequence shown here is derived from an EMBL/GenBank/DDBJ whole genome shotgun (WGS) entry which is preliminary data.</text>
</comment>
<gene>
    <name evidence="1" type="ORF">KEH51_02315</name>
</gene>
<evidence type="ECO:0000313" key="2">
    <source>
        <dbReference type="Proteomes" id="UP000680045"/>
    </source>
</evidence>
<organism evidence="1 2">
    <name type="scientific">Peribacillus frigoritolerans</name>
    <dbReference type="NCBI Taxonomy" id="450367"/>
    <lineage>
        <taxon>Bacteria</taxon>
        <taxon>Bacillati</taxon>
        <taxon>Bacillota</taxon>
        <taxon>Bacilli</taxon>
        <taxon>Bacillales</taxon>
        <taxon>Bacillaceae</taxon>
        <taxon>Peribacillus</taxon>
    </lineage>
</organism>
<dbReference type="Proteomes" id="UP000680045">
    <property type="component" value="Unassembled WGS sequence"/>
</dbReference>
<evidence type="ECO:0000313" key="1">
    <source>
        <dbReference type="EMBL" id="MBR8643991.1"/>
    </source>
</evidence>